<dbReference type="PANTHER" id="PTHR43341">
    <property type="entry name" value="AMINO ACID PERMEASE"/>
    <property type="match status" value="1"/>
</dbReference>
<evidence type="ECO:0000256" key="1">
    <source>
        <dbReference type="ARBA" id="ARBA00004141"/>
    </source>
</evidence>
<feature type="transmembrane region" description="Helical" evidence="7">
    <location>
        <begin position="162"/>
        <end position="182"/>
    </location>
</feature>
<evidence type="ECO:0000256" key="2">
    <source>
        <dbReference type="ARBA" id="ARBA00022448"/>
    </source>
</evidence>
<evidence type="ECO:0000256" key="6">
    <source>
        <dbReference type="SAM" id="MobiDB-lite"/>
    </source>
</evidence>
<dbReference type="OMA" id="WLYVYSF"/>
<gene>
    <name evidence="9" type="ORF">VFPFJ_10352</name>
</gene>
<dbReference type="Proteomes" id="UP000078340">
    <property type="component" value="Unassembled WGS sequence"/>
</dbReference>
<comment type="caution">
    <text evidence="9">The sequence shown here is derived from an EMBL/GenBank/DDBJ whole genome shotgun (WGS) entry which is preliminary data.</text>
</comment>
<organism evidence="9 10">
    <name type="scientific">Purpureocillium lilacinum</name>
    <name type="common">Paecilomyces lilacinus</name>
    <dbReference type="NCBI Taxonomy" id="33203"/>
    <lineage>
        <taxon>Eukaryota</taxon>
        <taxon>Fungi</taxon>
        <taxon>Dikarya</taxon>
        <taxon>Ascomycota</taxon>
        <taxon>Pezizomycotina</taxon>
        <taxon>Sordariomycetes</taxon>
        <taxon>Hypocreomycetidae</taxon>
        <taxon>Hypocreales</taxon>
        <taxon>Ophiocordycipitaceae</taxon>
        <taxon>Purpureocillium</taxon>
    </lineage>
</organism>
<keyword evidence="4 7" id="KW-1133">Transmembrane helix</keyword>
<dbReference type="Pfam" id="PF00324">
    <property type="entry name" value="AA_permease"/>
    <property type="match status" value="1"/>
</dbReference>
<feature type="transmembrane region" description="Helical" evidence="7">
    <location>
        <begin position="119"/>
        <end position="142"/>
    </location>
</feature>
<evidence type="ECO:0000256" key="4">
    <source>
        <dbReference type="ARBA" id="ARBA00022989"/>
    </source>
</evidence>
<dbReference type="EMBL" id="LSBI01000012">
    <property type="protein sequence ID" value="OAQ77985.1"/>
    <property type="molecule type" value="Genomic_DNA"/>
</dbReference>
<dbReference type="GO" id="GO:0015171">
    <property type="term" value="F:amino acid transmembrane transporter activity"/>
    <property type="evidence" value="ECO:0007669"/>
    <property type="project" value="TreeGrafter"/>
</dbReference>
<evidence type="ECO:0000313" key="10">
    <source>
        <dbReference type="Proteomes" id="UP000078340"/>
    </source>
</evidence>
<feature type="transmembrane region" description="Helical" evidence="7">
    <location>
        <begin position="331"/>
        <end position="353"/>
    </location>
</feature>
<keyword evidence="3 7" id="KW-0812">Transmembrane</keyword>
<feature type="transmembrane region" description="Helical" evidence="7">
    <location>
        <begin position="374"/>
        <end position="396"/>
    </location>
</feature>
<proteinExistence type="predicted"/>
<dbReference type="InterPro" id="IPR050524">
    <property type="entry name" value="APC_YAT"/>
</dbReference>
<sequence>MMSESFSKEQDVENTAISMSEQGRSATPEASRTGVASHERHIKRGLTSRHGQLIAWGGTVGTGLFITTGRTLAIGGPAFLVGSYVILAIATYLILVLVTEMAMYLPVRGASMSFYGGRFVSKSLGFTMGWLYVYSFAIFVPFELTASALVVGFWNTGVSNGVWITIFLLPLVGLNLLPVRFYGEAEFFFAGIKLATIIGLLVLSFILFWGGGPNHVRLGFHYWMHPGATKTQILEGDAGRLIAAIATIIASALPFTFTPEMVVITSGELQSPRRNLPKVSLNFNWRLVVFYVGSAVGISVVCPHNAIAFGGSTGASSPWVVAIRNAGIQSLPSVINTVIIIAAWSTGNAFLYLSSRCLYSLAVEGHAPKIFTKCTAAGTPIYAVGATSLPTLLAYLNLNSAAANVFNWLLNLVNTAGFISWVCCGIIYIRFHQARKEQGDMQSTTKTTLKEISAWATAVFYVILTLLNGFTIFFPSKWSTADFLSAYIGLPIFFAVYLGHRFICRQDPWIIPLKEVKLQANGAELNEETEDELEETTESTGLPGTWAQRLRRIARPQQHAE</sequence>
<feature type="transmembrane region" description="Helical" evidence="7">
    <location>
        <begin position="452"/>
        <end position="474"/>
    </location>
</feature>
<dbReference type="PIRSF" id="PIRSF006060">
    <property type="entry name" value="AA_transporter"/>
    <property type="match status" value="1"/>
</dbReference>
<keyword evidence="2" id="KW-0813">Transport</keyword>
<dbReference type="Gene3D" id="1.20.1740.10">
    <property type="entry name" value="Amino acid/polyamine transporter I"/>
    <property type="match status" value="1"/>
</dbReference>
<dbReference type="AlphaFoldDB" id="A0A179GJE1"/>
<feature type="transmembrane region" description="Helical" evidence="7">
    <location>
        <begin position="79"/>
        <end position="98"/>
    </location>
</feature>
<evidence type="ECO:0000259" key="8">
    <source>
        <dbReference type="Pfam" id="PF00324"/>
    </source>
</evidence>
<feature type="transmembrane region" description="Helical" evidence="7">
    <location>
        <begin position="486"/>
        <end position="504"/>
    </location>
</feature>
<feature type="transmembrane region" description="Helical" evidence="7">
    <location>
        <begin position="408"/>
        <end position="431"/>
    </location>
</feature>
<protein>
    <submittedName>
        <fullName evidence="9">Proline permease</fullName>
    </submittedName>
</protein>
<name>A0A179GJE1_PURLI</name>
<evidence type="ECO:0000256" key="7">
    <source>
        <dbReference type="SAM" id="Phobius"/>
    </source>
</evidence>
<accession>A0A179GJE1</accession>
<evidence type="ECO:0000256" key="3">
    <source>
        <dbReference type="ARBA" id="ARBA00022692"/>
    </source>
</evidence>
<feature type="domain" description="Amino acid permease/ SLC12A" evidence="8">
    <location>
        <begin position="50"/>
        <end position="506"/>
    </location>
</feature>
<dbReference type="FunFam" id="1.20.1740.10:FF:000001">
    <property type="entry name" value="Amino acid permease"/>
    <property type="match status" value="1"/>
</dbReference>
<dbReference type="InterPro" id="IPR004841">
    <property type="entry name" value="AA-permease/SLC12A_dom"/>
</dbReference>
<feature type="compositionally biased region" description="Basic and acidic residues" evidence="6">
    <location>
        <begin position="1"/>
        <end position="11"/>
    </location>
</feature>
<feature type="transmembrane region" description="Helical" evidence="7">
    <location>
        <begin position="53"/>
        <end position="73"/>
    </location>
</feature>
<dbReference type="GO" id="GO:0016020">
    <property type="term" value="C:membrane"/>
    <property type="evidence" value="ECO:0007669"/>
    <property type="project" value="UniProtKB-SubCell"/>
</dbReference>
<feature type="transmembrane region" description="Helical" evidence="7">
    <location>
        <begin position="241"/>
        <end position="264"/>
    </location>
</feature>
<evidence type="ECO:0000256" key="5">
    <source>
        <dbReference type="ARBA" id="ARBA00023136"/>
    </source>
</evidence>
<feature type="region of interest" description="Disordered" evidence="6">
    <location>
        <begin position="1"/>
        <end position="38"/>
    </location>
</feature>
<reference evidence="9 10" key="1">
    <citation type="submission" date="2016-02" db="EMBL/GenBank/DDBJ databases">
        <title>Biosynthesis of antibiotic leucinostatins and their inhibition on Phytophthora in bio-control Purpureocillium lilacinum.</title>
        <authorList>
            <person name="Wang G."/>
            <person name="Liu Z."/>
            <person name="Lin R."/>
            <person name="Li E."/>
            <person name="Mao Z."/>
            <person name="Ling J."/>
            <person name="Yin W."/>
            <person name="Xie B."/>
        </authorList>
    </citation>
    <scope>NUCLEOTIDE SEQUENCE [LARGE SCALE GENOMIC DNA]</scope>
    <source>
        <strain evidence="9">PLFJ-1</strain>
    </source>
</reference>
<evidence type="ECO:0000313" key="9">
    <source>
        <dbReference type="EMBL" id="OAQ77985.1"/>
    </source>
</evidence>
<comment type="subcellular location">
    <subcellularLocation>
        <location evidence="1">Membrane</location>
        <topology evidence="1">Multi-pass membrane protein</topology>
    </subcellularLocation>
</comment>
<feature type="transmembrane region" description="Helical" evidence="7">
    <location>
        <begin position="194"/>
        <end position="212"/>
    </location>
</feature>
<dbReference type="PANTHER" id="PTHR43341:SF38">
    <property type="entry name" value="PROLINE TRANSPORTER (EUROFUNG)"/>
    <property type="match status" value="1"/>
</dbReference>
<feature type="compositionally biased region" description="Polar residues" evidence="6">
    <location>
        <begin position="13"/>
        <end position="30"/>
    </location>
</feature>
<feature type="transmembrane region" description="Helical" evidence="7">
    <location>
        <begin position="285"/>
        <end position="311"/>
    </location>
</feature>
<keyword evidence="5 7" id="KW-0472">Membrane</keyword>